<keyword evidence="3" id="KW-1185">Reference proteome</keyword>
<accession>A0ABQ9NSP8</accession>
<dbReference type="EMBL" id="JAPDRL010000037">
    <property type="protein sequence ID" value="KAJ9664491.1"/>
    <property type="molecule type" value="Genomic_DNA"/>
</dbReference>
<sequence>MATPSRVQLSLAEHPEFYLPGITAESAKKASELLQENHEQHHIFFNKDGFHNHIAHHLLTLYALAAPPHIIQYQYDHNKSYQRPAVALEDSVVQDMRDPEKFHKYLGNEKYYHDFLIFFQEEMESKGWENVLNEYLFKGDERADDMLVRMFAGFLHPIIHLGFGVEFHQPAIIAEALAQAAIHSDWMKPFLIGAEKAAKENNVTQSRTLVELLDAIKADEKVAKAPRWDDGNKLRDGILKRVPEEMIKYASQYVVQPEELEEKTAEMMNAAFYYTGAAQHPPHQIKFDFYYIHCTNSSIFFSAFLSAPWLSSASKCRLLEWKGRNDLAMYASRRAPDLLLDEITNYKPKHPTADKTDPWGPIFERVGRHEDDGHAVKLVRALAHGQVVSAPYEEKDHFRIKGGMWLQLGHMAIDSVEAGEPHWVRSAGFEEAWESIPERSRL</sequence>
<dbReference type="PANTHER" id="PTHR35870:SF1">
    <property type="entry name" value="PROTEIN, PUTATIVE (AFU_ORTHOLOGUE AFUA_5G03330)-RELATED"/>
    <property type="match status" value="1"/>
</dbReference>
<dbReference type="Pfam" id="PF14027">
    <property type="entry name" value="Questin_oxidase"/>
    <property type="match status" value="1"/>
</dbReference>
<comment type="caution">
    <text evidence="2">The sequence shown here is derived from an EMBL/GenBank/DDBJ whole genome shotgun (WGS) entry which is preliminary data.</text>
</comment>
<protein>
    <recommendedName>
        <fullName evidence="4">HypA protein</fullName>
    </recommendedName>
</protein>
<dbReference type="PANTHER" id="PTHR35870">
    <property type="entry name" value="PROTEIN, PUTATIVE (AFU_ORTHOLOGUE AFUA_5G03330)-RELATED"/>
    <property type="match status" value="1"/>
</dbReference>
<gene>
    <name evidence="2" type="ORF">H2201_005240</name>
</gene>
<dbReference type="Proteomes" id="UP001172684">
    <property type="component" value="Unassembled WGS sequence"/>
</dbReference>
<keyword evidence="1" id="KW-0560">Oxidoreductase</keyword>
<dbReference type="InterPro" id="IPR025337">
    <property type="entry name" value="Questin_oxidase-like"/>
</dbReference>
<evidence type="ECO:0000313" key="3">
    <source>
        <dbReference type="Proteomes" id="UP001172684"/>
    </source>
</evidence>
<name>A0ABQ9NSP8_9PEZI</name>
<evidence type="ECO:0008006" key="4">
    <source>
        <dbReference type="Google" id="ProtNLM"/>
    </source>
</evidence>
<proteinExistence type="predicted"/>
<evidence type="ECO:0000313" key="2">
    <source>
        <dbReference type="EMBL" id="KAJ9664491.1"/>
    </source>
</evidence>
<reference evidence="2" key="1">
    <citation type="submission" date="2022-10" db="EMBL/GenBank/DDBJ databases">
        <title>Culturing micro-colonial fungi from biological soil crusts in the Mojave desert and describing Neophaeococcomyces mojavensis, and introducing the new genera and species Taxawa tesnikishii.</title>
        <authorList>
            <person name="Kurbessoian T."/>
            <person name="Stajich J.E."/>
        </authorList>
    </citation>
    <scope>NUCLEOTIDE SEQUENCE</scope>
    <source>
        <strain evidence="2">TK_1</strain>
    </source>
</reference>
<organism evidence="2 3">
    <name type="scientific">Coniosporium apollinis</name>
    <dbReference type="NCBI Taxonomy" id="61459"/>
    <lineage>
        <taxon>Eukaryota</taxon>
        <taxon>Fungi</taxon>
        <taxon>Dikarya</taxon>
        <taxon>Ascomycota</taxon>
        <taxon>Pezizomycotina</taxon>
        <taxon>Dothideomycetes</taxon>
        <taxon>Dothideomycetes incertae sedis</taxon>
        <taxon>Coniosporium</taxon>
    </lineage>
</organism>
<evidence type="ECO:0000256" key="1">
    <source>
        <dbReference type="ARBA" id="ARBA00023002"/>
    </source>
</evidence>